<dbReference type="Proteomes" id="UP000039370">
    <property type="component" value="Unassembled WGS sequence"/>
</dbReference>
<proteinExistence type="predicted"/>
<organism evidence="2 3">
    <name type="scientific">Capnocytophaga canimorsus</name>
    <dbReference type="NCBI Taxonomy" id="28188"/>
    <lineage>
        <taxon>Bacteria</taxon>
        <taxon>Pseudomonadati</taxon>
        <taxon>Bacteroidota</taxon>
        <taxon>Flavobacteriia</taxon>
        <taxon>Flavobacteriales</taxon>
        <taxon>Flavobacteriaceae</taxon>
        <taxon>Capnocytophaga</taxon>
    </lineage>
</organism>
<dbReference type="Pfam" id="PF14771">
    <property type="entry name" value="DUF4476"/>
    <property type="match status" value="1"/>
</dbReference>
<sequence>MERILGSLIIEIRKYKTIMKSNVVYRWRFIPVLMLLLPLFVQAQQIGSAGKLLQNEARRTFTPPIVSGQHSDYRWEMNYELGYAEVFIRIPERGRFTVQLGDQEMTSSTGMFRFFDVPVSNQKLTIFYGRNLIYRVTIYPKNETRLLLDFFSNGGLFLLDELELRTNQQNYYGNRWNDIWNQFYGKRVMKGNDFEQFFKNYCREPFDNDKMKYYQMLKGTTAFTTQQIGQLMEQLSFETNRMALAKEATDEVVDPQNLYMLYDFFQFKSTADRFRDYLINKQQQR</sequence>
<dbReference type="EMBL" id="CDOK01000091">
    <property type="protein sequence ID" value="CEN48764.1"/>
    <property type="molecule type" value="Genomic_DNA"/>
</dbReference>
<gene>
    <name evidence="2" type="ORF">CCAN11_1800013</name>
</gene>
<name>A0A0B7IDK9_9FLAO</name>
<feature type="domain" description="DUF4476" evidence="1">
    <location>
        <begin position="189"/>
        <end position="278"/>
    </location>
</feature>
<evidence type="ECO:0000313" key="2">
    <source>
        <dbReference type="EMBL" id="CEN48764.1"/>
    </source>
</evidence>
<protein>
    <recommendedName>
        <fullName evidence="1">DUF4476 domain-containing protein</fullName>
    </recommendedName>
</protein>
<reference evidence="3" key="1">
    <citation type="submission" date="2015-01" db="EMBL/GenBank/DDBJ databases">
        <authorList>
            <person name="MANFREDI Pablo"/>
        </authorList>
    </citation>
    <scope>NUCLEOTIDE SEQUENCE [LARGE SCALE GENOMIC DNA]</scope>
    <source>
        <strain evidence="3">Cc11</strain>
    </source>
</reference>
<evidence type="ECO:0000259" key="1">
    <source>
        <dbReference type="Pfam" id="PF14771"/>
    </source>
</evidence>
<evidence type="ECO:0000313" key="3">
    <source>
        <dbReference type="Proteomes" id="UP000039370"/>
    </source>
</evidence>
<accession>A0A0B7IDK9</accession>
<dbReference type="InterPro" id="IPR028011">
    <property type="entry name" value="DUF4476"/>
</dbReference>
<dbReference type="AlphaFoldDB" id="A0A0B7IDK9"/>